<dbReference type="eggNOG" id="COG0666">
    <property type="taxonomic scope" value="Bacteria"/>
</dbReference>
<dbReference type="PROSITE" id="PS50297">
    <property type="entry name" value="ANK_REP_REGION"/>
    <property type="match status" value="1"/>
</dbReference>
<keyword evidence="4" id="KW-0812">Transmembrane</keyword>
<evidence type="ECO:0000313" key="5">
    <source>
        <dbReference type="EMBL" id="EIC01445.1"/>
    </source>
</evidence>
<evidence type="ECO:0000256" key="4">
    <source>
        <dbReference type="SAM" id="Phobius"/>
    </source>
</evidence>
<dbReference type="InterPro" id="IPR036770">
    <property type="entry name" value="Ankyrin_rpt-contain_sf"/>
</dbReference>
<proteinExistence type="predicted"/>
<organism evidence="5 6">
    <name type="scientific">Treponema saccharophilum DSM 2985</name>
    <dbReference type="NCBI Taxonomy" id="907348"/>
    <lineage>
        <taxon>Bacteria</taxon>
        <taxon>Pseudomonadati</taxon>
        <taxon>Spirochaetota</taxon>
        <taxon>Spirochaetia</taxon>
        <taxon>Spirochaetales</taxon>
        <taxon>Treponemataceae</taxon>
        <taxon>Treponema</taxon>
    </lineage>
</organism>
<evidence type="ECO:0000256" key="2">
    <source>
        <dbReference type="ARBA" id="ARBA00023043"/>
    </source>
</evidence>
<evidence type="ECO:0000256" key="1">
    <source>
        <dbReference type="ARBA" id="ARBA00022737"/>
    </source>
</evidence>
<dbReference type="PATRIC" id="fig|907348.3.peg.1991"/>
<name>H7EM37_9SPIR</name>
<dbReference type="PROSITE" id="PS50088">
    <property type="entry name" value="ANK_REPEAT"/>
    <property type="match status" value="1"/>
</dbReference>
<gene>
    <name evidence="5" type="ORF">TresaDRAFT_1337</name>
</gene>
<dbReference type="EMBL" id="AGRW01000050">
    <property type="protein sequence ID" value="EIC01445.1"/>
    <property type="molecule type" value="Genomic_DNA"/>
</dbReference>
<comment type="caution">
    <text evidence="5">The sequence shown here is derived from an EMBL/GenBank/DDBJ whole genome shotgun (WGS) entry which is preliminary data.</text>
</comment>
<feature type="transmembrane region" description="Helical" evidence="4">
    <location>
        <begin position="12"/>
        <end position="37"/>
    </location>
</feature>
<dbReference type="STRING" id="907348.TresaDRAFT_1337"/>
<protein>
    <submittedName>
        <fullName evidence="5">Uncharacterized protein</fullName>
    </submittedName>
</protein>
<sequence length="443" mass="49084">MTGEHALGAIVDVFLLLGGLLLLGGVALVAGLVAVFASGIARTVAACICGISLVAFCTPIVRAEIAEKKKEAEKTRQEAEYIKERGELIVAVERRETEKVKKLIEAGADVNEGRGNRTPLIAACALDGANKGEYDEIVQILLEAGAEPDLLLEEEYFFGTVSFNRICAMAVAIDKHRAGAVRLLVERGANIDSYEESGEVGENGKKILVGKPFMPFQWALRCSSYKAARLFLERGAKVGAYMYGYEIRNNETNEKKTLVMQIFDGYEGDFNIEDKAYVLETLLKKIDASDRDDAGKTAMHYAALFYEWSEERSRLAKMLLDAGGDINAQDDEGKTPLMYAVSEIISWEDTLRAAEFFTRHGADISLKDKDGKTALDLHTERYKDYKYSGESSKNYYDKIAALLTPKVSSQKNSSPNIFSSEPTEIAYISLEKHRELDDILDNW</sequence>
<reference evidence="5 6" key="1">
    <citation type="submission" date="2011-09" db="EMBL/GenBank/DDBJ databases">
        <title>The draft genome of Treponema saccharophilum DSM 2985.</title>
        <authorList>
            <consortium name="US DOE Joint Genome Institute (JGI-PGF)"/>
            <person name="Lucas S."/>
            <person name="Copeland A."/>
            <person name="Lapidus A."/>
            <person name="Glavina del Rio T."/>
            <person name="Dalin E."/>
            <person name="Tice H."/>
            <person name="Bruce D."/>
            <person name="Goodwin L."/>
            <person name="Pitluck S."/>
            <person name="Peters L."/>
            <person name="Kyrpides N."/>
            <person name="Mavromatis K."/>
            <person name="Ivanova N."/>
            <person name="Markowitz V."/>
            <person name="Cheng J.-F."/>
            <person name="Hugenholtz P."/>
            <person name="Woyke T."/>
            <person name="Wu D."/>
            <person name="Gronow S."/>
            <person name="Wellnitz S."/>
            <person name="Brambilla E."/>
            <person name="Klenk H.-P."/>
            <person name="Eisen J.A."/>
        </authorList>
    </citation>
    <scope>NUCLEOTIDE SEQUENCE [LARGE SCALE GENOMIC DNA]</scope>
    <source>
        <strain evidence="5 6">DSM 2985</strain>
    </source>
</reference>
<dbReference type="Pfam" id="PF00023">
    <property type="entry name" value="Ank"/>
    <property type="match status" value="1"/>
</dbReference>
<dbReference type="InterPro" id="IPR002110">
    <property type="entry name" value="Ankyrin_rpt"/>
</dbReference>
<dbReference type="SUPFAM" id="SSF48403">
    <property type="entry name" value="Ankyrin repeat"/>
    <property type="match status" value="1"/>
</dbReference>
<feature type="transmembrane region" description="Helical" evidence="4">
    <location>
        <begin position="43"/>
        <end position="61"/>
    </location>
</feature>
<feature type="repeat" description="ANK" evidence="3">
    <location>
        <begin position="294"/>
        <end position="331"/>
    </location>
</feature>
<keyword evidence="2 3" id="KW-0040">ANK repeat</keyword>
<keyword evidence="4" id="KW-0472">Membrane</keyword>
<dbReference type="Pfam" id="PF12796">
    <property type="entry name" value="Ank_2"/>
    <property type="match status" value="1"/>
</dbReference>
<dbReference type="RefSeq" id="WP_002705219.1">
    <property type="nucleotide sequence ID" value="NZ_AGRW01000050.1"/>
</dbReference>
<accession>H7EM37</accession>
<keyword evidence="6" id="KW-1185">Reference proteome</keyword>
<dbReference type="PANTHER" id="PTHR24189">
    <property type="entry name" value="MYOTROPHIN"/>
    <property type="match status" value="1"/>
</dbReference>
<dbReference type="Gene3D" id="1.25.40.20">
    <property type="entry name" value="Ankyrin repeat-containing domain"/>
    <property type="match status" value="2"/>
</dbReference>
<dbReference type="OrthoDB" id="7543342at2"/>
<dbReference type="Proteomes" id="UP000003571">
    <property type="component" value="Unassembled WGS sequence"/>
</dbReference>
<dbReference type="PANTHER" id="PTHR24189:SF50">
    <property type="entry name" value="ANKYRIN REPEAT AND SOCS BOX PROTEIN 2"/>
    <property type="match status" value="1"/>
</dbReference>
<dbReference type="SMART" id="SM00248">
    <property type="entry name" value="ANK"/>
    <property type="match status" value="6"/>
</dbReference>
<dbReference type="AlphaFoldDB" id="H7EM37"/>
<evidence type="ECO:0000313" key="6">
    <source>
        <dbReference type="Proteomes" id="UP000003571"/>
    </source>
</evidence>
<keyword evidence="4" id="KW-1133">Transmembrane helix</keyword>
<keyword evidence="1" id="KW-0677">Repeat</keyword>
<evidence type="ECO:0000256" key="3">
    <source>
        <dbReference type="PROSITE-ProRule" id="PRU00023"/>
    </source>
</evidence>
<dbReference type="InterPro" id="IPR050745">
    <property type="entry name" value="Multifunctional_regulatory"/>
</dbReference>